<dbReference type="RefSeq" id="WP_129209917.1">
    <property type="nucleotide sequence ID" value="NZ_BMGU01000002.1"/>
</dbReference>
<feature type="transmembrane region" description="Helical" evidence="11">
    <location>
        <begin position="275"/>
        <end position="293"/>
    </location>
</feature>
<evidence type="ECO:0000256" key="3">
    <source>
        <dbReference type="ARBA" id="ARBA00022448"/>
    </source>
</evidence>
<sequence length="539" mass="57324">MDQSNSVAIASNATEQSSIHNKLNKSPGMIGALLFGLVLVGGFGYAIAHLASDLSTTHMASAWPYVLLGIALLIALGFEFVNGFHDTANAVATVIYTHSLEPHIAVVWSGMWNLIGVLTSSGAVAFTILSLLPVELILQVGHGAGFAMVFALLISAILWNLSTWWLGLPASSSHTLIGSIIGVGLANQWMGGRNGTSGVDWAQAAGVFRALLVSPLVGFGCAALLLLIIKFLVKKPELYESPKGDQPPPFWIRGLLILTCTGVSFGHGSNDGQKGMGLIMLILIGTVPTAYALNHAIGYNQVQDFAAVSQQAAQVLSSHVSQDAVMGDPRSDLTDYIRTKNFTPNTMLAARQLAVEIKDEVLNYKSLASVPANQQQNVRNDMYVESEALRLMAKSNNPQLTSPENAVLANYKKHLDLSTKFIPSWVKVAVALALGMGTMVGWKRIVVTVGEKIGKTHLTYAQGASAEIVAAVTIIAADQYHLPVSTTHVLSSGVAGTMLANGSGLQWSTLRNIALAWIFTLPAAAILAGGIFWVMRQFV</sequence>
<keyword evidence="3 11" id="KW-0813">Transport</keyword>
<comment type="subcellular location">
    <subcellularLocation>
        <location evidence="1">Cell membrane</location>
        <topology evidence="1">Multi-pass membrane protein</topology>
    </subcellularLocation>
    <subcellularLocation>
        <location evidence="11">Membrane</location>
        <topology evidence="11">Multi-pass membrane protein</topology>
    </subcellularLocation>
</comment>
<keyword evidence="9 11" id="KW-0472">Membrane</keyword>
<evidence type="ECO:0000256" key="5">
    <source>
        <dbReference type="ARBA" id="ARBA00022592"/>
    </source>
</evidence>
<feature type="transmembrane region" description="Helical" evidence="11">
    <location>
        <begin position="62"/>
        <end position="81"/>
    </location>
</feature>
<evidence type="ECO:0000256" key="8">
    <source>
        <dbReference type="ARBA" id="ARBA00022989"/>
    </source>
</evidence>
<evidence type="ECO:0000256" key="1">
    <source>
        <dbReference type="ARBA" id="ARBA00004651"/>
    </source>
</evidence>
<protein>
    <recommendedName>
        <fullName evidence="11">Phosphate transporter</fullName>
    </recommendedName>
</protein>
<feature type="transmembrane region" description="Helical" evidence="11">
    <location>
        <begin position="29"/>
        <end position="50"/>
    </location>
</feature>
<comment type="similarity">
    <text evidence="2">Belongs to the inorganic phosphate transporter (PiT) (TC 2.A.20) family. Pit subfamily.</text>
</comment>
<feature type="transmembrane region" description="Helical" evidence="11">
    <location>
        <begin position="207"/>
        <end position="229"/>
    </location>
</feature>
<feature type="transmembrane region" description="Helical" evidence="11">
    <location>
        <begin position="111"/>
        <end position="132"/>
    </location>
</feature>
<dbReference type="GO" id="GO:0015293">
    <property type="term" value="F:symporter activity"/>
    <property type="evidence" value="ECO:0007669"/>
    <property type="project" value="UniProtKB-KW"/>
</dbReference>
<accession>A0A4Q1S8R5</accession>
<evidence type="ECO:0000256" key="10">
    <source>
        <dbReference type="ARBA" id="ARBA00047348"/>
    </source>
</evidence>
<dbReference type="Pfam" id="PF01384">
    <property type="entry name" value="PHO4"/>
    <property type="match status" value="1"/>
</dbReference>
<feature type="transmembrane region" description="Helical" evidence="11">
    <location>
        <begin position="144"/>
        <end position="166"/>
    </location>
</feature>
<keyword evidence="6 11" id="KW-0812">Transmembrane</keyword>
<evidence type="ECO:0000256" key="7">
    <source>
        <dbReference type="ARBA" id="ARBA00022847"/>
    </source>
</evidence>
<dbReference type="EMBL" id="SDMK01000005">
    <property type="protein sequence ID" value="RXS93374.1"/>
    <property type="molecule type" value="Genomic_DNA"/>
</dbReference>
<keyword evidence="8 11" id="KW-1133">Transmembrane helix</keyword>
<dbReference type="GO" id="GO:0005886">
    <property type="term" value="C:plasma membrane"/>
    <property type="evidence" value="ECO:0007669"/>
    <property type="project" value="UniProtKB-SubCell"/>
</dbReference>
<keyword evidence="5 11" id="KW-0592">Phosphate transport</keyword>
<dbReference type="InterPro" id="IPR001204">
    <property type="entry name" value="Phos_transporter"/>
</dbReference>
<evidence type="ECO:0000256" key="6">
    <source>
        <dbReference type="ARBA" id="ARBA00022692"/>
    </source>
</evidence>
<reference evidence="12 13" key="1">
    <citation type="journal article" date="2016" name="Int. J. Syst. Evol. Microbiol.">
        <title>Acidipila dinghuensis sp. nov., an acidobacterium isolated from forest soil.</title>
        <authorList>
            <person name="Jiang Y.W."/>
            <person name="Wang J."/>
            <person name="Chen M.H."/>
            <person name="Lv Y.Y."/>
            <person name="Qiu L.H."/>
        </authorList>
    </citation>
    <scope>NUCLEOTIDE SEQUENCE [LARGE SCALE GENOMIC DNA]</scope>
    <source>
        <strain evidence="12 13">DHOF10</strain>
    </source>
</reference>
<dbReference type="AlphaFoldDB" id="A0A4Q1S8R5"/>
<evidence type="ECO:0000313" key="13">
    <source>
        <dbReference type="Proteomes" id="UP000290253"/>
    </source>
</evidence>
<feature type="transmembrane region" description="Helical" evidence="11">
    <location>
        <begin position="421"/>
        <end position="442"/>
    </location>
</feature>
<dbReference type="OrthoDB" id="9779554at2"/>
<comment type="catalytic activity">
    <reaction evidence="10">
        <text>phosphate(in) + H(+)(in) = phosphate(out) + H(+)(out)</text>
        <dbReference type="Rhea" id="RHEA:29939"/>
        <dbReference type="ChEBI" id="CHEBI:15378"/>
        <dbReference type="ChEBI" id="CHEBI:43474"/>
    </reaction>
</comment>
<dbReference type="GO" id="GO:0005315">
    <property type="term" value="F:phosphate transmembrane transporter activity"/>
    <property type="evidence" value="ECO:0007669"/>
    <property type="project" value="InterPro"/>
</dbReference>
<evidence type="ECO:0000256" key="4">
    <source>
        <dbReference type="ARBA" id="ARBA00022475"/>
    </source>
</evidence>
<feature type="transmembrane region" description="Helical" evidence="11">
    <location>
        <begin position="250"/>
        <end position="269"/>
    </location>
</feature>
<name>A0A4Q1S8R5_9BACT</name>
<dbReference type="PANTHER" id="PTHR11101:SF65">
    <property type="entry name" value="LOW-AFFINITY INORGANIC PHOSPHATE TRANSPORTER PITA-RELATED"/>
    <property type="match status" value="1"/>
</dbReference>
<keyword evidence="4" id="KW-1003">Cell membrane</keyword>
<evidence type="ECO:0000256" key="9">
    <source>
        <dbReference type="ARBA" id="ARBA00023136"/>
    </source>
</evidence>
<evidence type="ECO:0000256" key="2">
    <source>
        <dbReference type="ARBA" id="ARBA00005342"/>
    </source>
</evidence>
<feature type="transmembrane region" description="Helical" evidence="11">
    <location>
        <begin position="514"/>
        <end position="535"/>
    </location>
</feature>
<evidence type="ECO:0000256" key="11">
    <source>
        <dbReference type="RuleBase" id="RU363058"/>
    </source>
</evidence>
<organism evidence="12 13">
    <name type="scientific">Silvibacterium dinghuense</name>
    <dbReference type="NCBI Taxonomy" id="1560006"/>
    <lineage>
        <taxon>Bacteria</taxon>
        <taxon>Pseudomonadati</taxon>
        <taxon>Acidobacteriota</taxon>
        <taxon>Terriglobia</taxon>
        <taxon>Terriglobales</taxon>
        <taxon>Acidobacteriaceae</taxon>
        <taxon>Silvibacterium</taxon>
    </lineage>
</organism>
<keyword evidence="7" id="KW-0769">Symport</keyword>
<proteinExistence type="inferred from homology"/>
<gene>
    <name evidence="12" type="ORF">ESZ00_18670</name>
</gene>
<keyword evidence="13" id="KW-1185">Reference proteome</keyword>
<evidence type="ECO:0000313" key="12">
    <source>
        <dbReference type="EMBL" id="RXS93374.1"/>
    </source>
</evidence>
<dbReference type="Proteomes" id="UP000290253">
    <property type="component" value="Unassembled WGS sequence"/>
</dbReference>
<comment type="caution">
    <text evidence="12">The sequence shown here is derived from an EMBL/GenBank/DDBJ whole genome shotgun (WGS) entry which is preliminary data.</text>
</comment>
<dbReference type="GO" id="GO:0035435">
    <property type="term" value="P:phosphate ion transmembrane transport"/>
    <property type="evidence" value="ECO:0007669"/>
    <property type="project" value="TreeGrafter"/>
</dbReference>
<dbReference type="PANTHER" id="PTHR11101">
    <property type="entry name" value="PHOSPHATE TRANSPORTER"/>
    <property type="match status" value="1"/>
</dbReference>